<feature type="active site" description="Proton acceptor" evidence="7">
    <location>
        <position position="80"/>
    </location>
</feature>
<dbReference type="AlphaFoldDB" id="A0A318T2W4"/>
<dbReference type="PRINTS" id="PR00725">
    <property type="entry name" value="DADACBPTASE1"/>
</dbReference>
<protein>
    <submittedName>
        <fullName evidence="12">D-alanyl-D-alanine carboxypeptidase</fullName>
    </submittedName>
</protein>
<keyword evidence="6" id="KW-0961">Cell wall biogenesis/degradation</keyword>
<evidence type="ECO:0000256" key="7">
    <source>
        <dbReference type="PIRSR" id="PIRSR618044-1"/>
    </source>
</evidence>
<keyword evidence="4" id="KW-0133">Cell shape</keyword>
<dbReference type="GO" id="GO:0009002">
    <property type="term" value="F:serine-type D-Ala-D-Ala carboxypeptidase activity"/>
    <property type="evidence" value="ECO:0007669"/>
    <property type="project" value="InterPro"/>
</dbReference>
<dbReference type="SUPFAM" id="SSF56601">
    <property type="entry name" value="beta-lactamase/transpeptidase-like"/>
    <property type="match status" value="1"/>
</dbReference>
<gene>
    <name evidence="12" type="ORF">C7477_105149</name>
</gene>
<dbReference type="GO" id="GO:0009252">
    <property type="term" value="P:peptidoglycan biosynthetic process"/>
    <property type="evidence" value="ECO:0007669"/>
    <property type="project" value="UniProtKB-KW"/>
</dbReference>
<dbReference type="PANTHER" id="PTHR21581">
    <property type="entry name" value="D-ALANYL-D-ALANINE CARBOXYPEPTIDASE"/>
    <property type="match status" value="1"/>
</dbReference>
<reference evidence="12 13" key="1">
    <citation type="submission" date="2018-06" db="EMBL/GenBank/DDBJ databases">
        <title>Genomic Encyclopedia of Type Strains, Phase III (KMG-III): the genomes of soil and plant-associated and newly described type strains.</title>
        <authorList>
            <person name="Whitman W."/>
        </authorList>
    </citation>
    <scope>NUCLEOTIDE SEQUENCE [LARGE SCALE GENOMIC DNA]</scope>
    <source>
        <strain evidence="12 13">ORS 1419</strain>
    </source>
</reference>
<feature type="binding site" evidence="8">
    <location>
        <position position="241"/>
    </location>
    <ligand>
        <name>substrate</name>
    </ligand>
</feature>
<name>A0A318T2W4_9HYPH</name>
<evidence type="ECO:0000313" key="13">
    <source>
        <dbReference type="Proteomes" id="UP000247454"/>
    </source>
</evidence>
<dbReference type="GO" id="GO:0008360">
    <property type="term" value="P:regulation of cell shape"/>
    <property type="evidence" value="ECO:0007669"/>
    <property type="project" value="UniProtKB-KW"/>
</dbReference>
<dbReference type="PANTHER" id="PTHR21581:SF6">
    <property type="entry name" value="TRAFFICKING PROTEIN PARTICLE COMPLEX SUBUNIT 12"/>
    <property type="match status" value="1"/>
</dbReference>
<accession>A0A318T2W4</accession>
<proteinExistence type="inferred from homology"/>
<keyword evidence="3" id="KW-0378">Hydrolase</keyword>
<evidence type="ECO:0000256" key="2">
    <source>
        <dbReference type="ARBA" id="ARBA00022729"/>
    </source>
</evidence>
<dbReference type="EMBL" id="QJTF01000005">
    <property type="protein sequence ID" value="PYE89047.1"/>
    <property type="molecule type" value="Genomic_DNA"/>
</dbReference>
<dbReference type="GO" id="GO:0006508">
    <property type="term" value="P:proteolysis"/>
    <property type="evidence" value="ECO:0007669"/>
    <property type="project" value="InterPro"/>
</dbReference>
<evidence type="ECO:0000313" key="12">
    <source>
        <dbReference type="EMBL" id="PYE89047.1"/>
    </source>
</evidence>
<feature type="domain" description="Peptidase S11 D-alanyl-D-alanine carboxypeptidase A N-terminal" evidence="11">
    <location>
        <begin position="52"/>
        <end position="271"/>
    </location>
</feature>
<dbReference type="InterPro" id="IPR012338">
    <property type="entry name" value="Beta-lactam/transpept-like"/>
</dbReference>
<dbReference type="Pfam" id="PF00768">
    <property type="entry name" value="Peptidase_S11"/>
    <property type="match status" value="1"/>
</dbReference>
<feature type="active site" evidence="7">
    <location>
        <position position="137"/>
    </location>
</feature>
<feature type="active site" description="Acyl-ester intermediate" evidence="7">
    <location>
        <position position="77"/>
    </location>
</feature>
<evidence type="ECO:0000256" key="4">
    <source>
        <dbReference type="ARBA" id="ARBA00022960"/>
    </source>
</evidence>
<dbReference type="Proteomes" id="UP000247454">
    <property type="component" value="Unassembled WGS sequence"/>
</dbReference>
<organism evidence="12 13">
    <name type="scientific">Phyllobacterium leguminum</name>
    <dbReference type="NCBI Taxonomy" id="314237"/>
    <lineage>
        <taxon>Bacteria</taxon>
        <taxon>Pseudomonadati</taxon>
        <taxon>Pseudomonadota</taxon>
        <taxon>Alphaproteobacteria</taxon>
        <taxon>Hyphomicrobiales</taxon>
        <taxon>Phyllobacteriaceae</taxon>
        <taxon>Phyllobacterium</taxon>
    </lineage>
</organism>
<dbReference type="InterPro" id="IPR001967">
    <property type="entry name" value="Peptidase_S11_N"/>
</dbReference>
<comment type="caution">
    <text evidence="12">The sequence shown here is derived from an EMBL/GenBank/DDBJ whole genome shotgun (WGS) entry which is preliminary data.</text>
</comment>
<comment type="similarity">
    <text evidence="1 9">Belongs to the peptidase S11 family.</text>
</comment>
<keyword evidence="12" id="KW-0645">Protease</keyword>
<dbReference type="GO" id="GO:0071555">
    <property type="term" value="P:cell wall organization"/>
    <property type="evidence" value="ECO:0007669"/>
    <property type="project" value="UniProtKB-KW"/>
</dbReference>
<keyword evidence="12" id="KW-0121">Carboxypeptidase</keyword>
<evidence type="ECO:0000256" key="3">
    <source>
        <dbReference type="ARBA" id="ARBA00022801"/>
    </source>
</evidence>
<keyword evidence="5" id="KW-0573">Peptidoglycan synthesis</keyword>
<evidence type="ECO:0000256" key="9">
    <source>
        <dbReference type="RuleBase" id="RU004016"/>
    </source>
</evidence>
<feature type="signal peptide" evidence="10">
    <location>
        <begin position="1"/>
        <end position="33"/>
    </location>
</feature>
<evidence type="ECO:0000256" key="8">
    <source>
        <dbReference type="PIRSR" id="PIRSR618044-2"/>
    </source>
</evidence>
<evidence type="ECO:0000259" key="11">
    <source>
        <dbReference type="Pfam" id="PF00768"/>
    </source>
</evidence>
<dbReference type="RefSeq" id="WP_245411741.1">
    <property type="nucleotide sequence ID" value="NZ_QJTF01000005.1"/>
</dbReference>
<keyword evidence="13" id="KW-1185">Reference proteome</keyword>
<sequence length="397" mass="41724">MLKLDGARDISRVLAIWTMAIALAATGGSSAFAQPAPAPAQHSPARPAVAIPSIVVDVGTGQVLSQENAFARWYPASLTKLMTAYVTFRALASGQVTLNSPVRMTVNASKEPPSKMGYKPGSVMTLDTALTIMLVKSANDVAVAVGEAIGGTEAGFVKRMNAEAQRLGMFGTHFANPNGLQDPNNYSTARDLAVLATQIRREFPQYAHYFSTEAIDPGQGKKITANYNILLGRFDGSDGMKTGFVCASGFNLAATATRNRRTILAVVLGEPSQESRAVKAAQLLTQGFQSTGAGAETLATLRPYGAHLAQVTDMRAALCSQQALADRWDGRDVEGKLKLNSPYIHAMAGEPKAVQVGLIGAAQAPKPGVINISQVPVPQPRPSLVPRAAQAVTNQGG</sequence>
<dbReference type="Gene3D" id="3.40.710.10">
    <property type="entry name" value="DD-peptidase/beta-lactamase superfamily"/>
    <property type="match status" value="1"/>
</dbReference>
<evidence type="ECO:0000256" key="5">
    <source>
        <dbReference type="ARBA" id="ARBA00022984"/>
    </source>
</evidence>
<evidence type="ECO:0000256" key="10">
    <source>
        <dbReference type="SAM" id="SignalP"/>
    </source>
</evidence>
<feature type="chain" id="PRO_5016455839" evidence="10">
    <location>
        <begin position="34"/>
        <end position="397"/>
    </location>
</feature>
<evidence type="ECO:0000256" key="6">
    <source>
        <dbReference type="ARBA" id="ARBA00023316"/>
    </source>
</evidence>
<evidence type="ECO:0000256" key="1">
    <source>
        <dbReference type="ARBA" id="ARBA00007164"/>
    </source>
</evidence>
<dbReference type="InterPro" id="IPR018044">
    <property type="entry name" value="Peptidase_S11"/>
</dbReference>
<keyword evidence="2 10" id="KW-0732">Signal</keyword>